<dbReference type="VEuPathDB" id="TriTrypDB:LPMP_302190"/>
<keyword evidence="3" id="KW-1185">Reference proteome</keyword>
<dbReference type="RefSeq" id="XP_010701242.1">
    <property type="nucleotide sequence ID" value="XM_010702940.1"/>
</dbReference>
<evidence type="ECO:0000313" key="2">
    <source>
        <dbReference type="EMBL" id="AIO00442.1"/>
    </source>
</evidence>
<dbReference type="VEuPathDB" id="TriTrypDB:LPAL13_300026200"/>
<dbReference type="OrthoDB" id="10263782at2759"/>
<feature type="region of interest" description="Disordered" evidence="1">
    <location>
        <begin position="86"/>
        <end position="108"/>
    </location>
</feature>
<proteinExistence type="predicted"/>
<gene>
    <name evidence="2" type="ORF">LPMP_302190</name>
</gene>
<name>A0A088SF55_LEIPA</name>
<protein>
    <submittedName>
        <fullName evidence="2">Uncharacterized protein</fullName>
    </submittedName>
</protein>
<evidence type="ECO:0000313" key="3">
    <source>
        <dbReference type="Proteomes" id="UP000063063"/>
    </source>
</evidence>
<dbReference type="eggNOG" id="ENOG502SIFE">
    <property type="taxonomic scope" value="Eukaryota"/>
</dbReference>
<dbReference type="AlphaFoldDB" id="A0A088SF55"/>
<evidence type="ECO:0000256" key="1">
    <source>
        <dbReference type="SAM" id="MobiDB-lite"/>
    </source>
</evidence>
<dbReference type="KEGG" id="lpan:LPMP_302190"/>
<accession>A0A088SF55</accession>
<reference evidence="2 3" key="1">
    <citation type="journal article" date="2015" name="Sci. Rep.">
        <title>The genome of Leishmania panamensis: insights into genomics of the L. (Viannia) subgenus.</title>
        <authorList>
            <person name="Llanes A."/>
            <person name="Restrepo C.M."/>
            <person name="Vecchio G.D."/>
            <person name="Anguizola F.J."/>
            <person name="Lleonart R."/>
        </authorList>
    </citation>
    <scope>NUCLEOTIDE SEQUENCE [LARGE SCALE GENOMIC DNA]</scope>
    <source>
        <strain evidence="2 3">MHOM/PA/94/PSC-1</strain>
    </source>
</reference>
<sequence length="250" mass="27776">MRRRCLLVDTIRLLDFSGMEVVLLRCPKFYAKENLMTVFPEAERRAQFIRAAQASGESSEANYYLLYTFQSADFVRSEDLAMLDGGESQDLTGADDEATTGESLTAPSPVCPRLKTEDDFSELIRISPTSVEWKDRSRERFFSFMAAARARLEKYFGSANESSSCFFMDWPDPATGLPICTERGATIFSDADAIQQFFSFNSVLIAGPGGGCRMIEHPRFGLNIYPAVGVLVVPRDAEGSLCEVIRSFAA</sequence>
<dbReference type="Proteomes" id="UP000063063">
    <property type="component" value="Chromosome 30"/>
</dbReference>
<dbReference type="GeneID" id="22577272"/>
<dbReference type="EMBL" id="CP009399">
    <property type="protein sequence ID" value="AIO00442.1"/>
    <property type="molecule type" value="Genomic_DNA"/>
</dbReference>
<organism evidence="2 3">
    <name type="scientific">Leishmania panamensis</name>
    <dbReference type="NCBI Taxonomy" id="5679"/>
    <lineage>
        <taxon>Eukaryota</taxon>
        <taxon>Discoba</taxon>
        <taxon>Euglenozoa</taxon>
        <taxon>Kinetoplastea</taxon>
        <taxon>Metakinetoplastina</taxon>
        <taxon>Trypanosomatida</taxon>
        <taxon>Trypanosomatidae</taxon>
        <taxon>Leishmaniinae</taxon>
        <taxon>Leishmania</taxon>
        <taxon>Leishmania guyanensis species complex</taxon>
    </lineage>
</organism>